<dbReference type="EMBL" id="JTDE01000386">
    <property type="protein sequence ID" value="KAF7261417.1"/>
    <property type="molecule type" value="Genomic_DNA"/>
</dbReference>
<name>A0A8S9ZC63_9TREM</name>
<keyword evidence="2" id="KW-1185">Reference proteome</keyword>
<comment type="caution">
    <text evidence="1">The sequence shown here is derived from an EMBL/GenBank/DDBJ whole genome shotgun (WGS) entry which is preliminary data.</text>
</comment>
<protein>
    <submittedName>
        <fullName evidence="1">Uncharacterized protein</fullName>
    </submittedName>
</protein>
<proteinExistence type="predicted"/>
<evidence type="ECO:0000313" key="2">
    <source>
        <dbReference type="Proteomes" id="UP000822476"/>
    </source>
</evidence>
<organism evidence="1 2">
    <name type="scientific">Paragonimus skrjabini miyazakii</name>
    <dbReference type="NCBI Taxonomy" id="59628"/>
    <lineage>
        <taxon>Eukaryota</taxon>
        <taxon>Metazoa</taxon>
        <taxon>Spiralia</taxon>
        <taxon>Lophotrochozoa</taxon>
        <taxon>Platyhelminthes</taxon>
        <taxon>Trematoda</taxon>
        <taxon>Digenea</taxon>
        <taxon>Plagiorchiida</taxon>
        <taxon>Troglotremata</taxon>
        <taxon>Troglotrematidae</taxon>
        <taxon>Paragonimus</taxon>
    </lineage>
</organism>
<evidence type="ECO:0000313" key="1">
    <source>
        <dbReference type="EMBL" id="KAF7261417.1"/>
    </source>
</evidence>
<dbReference type="AlphaFoldDB" id="A0A8S9ZC63"/>
<sequence length="83" mass="9920">DSFYRKLIVTRVRFQLSHSDISWLLLLLSTELGHRKPSPILWTVFRVFVSNGHIAQFNFLNNCKYSRTSKNKEIFEKWGYNLL</sequence>
<dbReference type="Proteomes" id="UP000822476">
    <property type="component" value="Unassembled WGS sequence"/>
</dbReference>
<feature type="non-terminal residue" evidence="1">
    <location>
        <position position="1"/>
    </location>
</feature>
<gene>
    <name evidence="1" type="ORF">EG68_01159</name>
</gene>
<accession>A0A8S9ZC63</accession>
<reference evidence="1" key="1">
    <citation type="submission" date="2019-07" db="EMBL/GenBank/DDBJ databases">
        <title>Annotation for the trematode Paragonimus miyazaki's.</title>
        <authorList>
            <person name="Choi Y.-J."/>
        </authorList>
    </citation>
    <scope>NUCLEOTIDE SEQUENCE</scope>
    <source>
        <strain evidence="1">Japan</strain>
    </source>
</reference>